<dbReference type="EMBL" id="KI683928">
    <property type="protein sequence ID" value="ETK97008.1"/>
    <property type="molecule type" value="Genomic_DNA"/>
</dbReference>
<gene>
    <name evidence="4" type="ORF">L914_00390</name>
    <name evidence="1" type="ORF">L915_00388</name>
    <name evidence="2" type="ORF">L916_00388</name>
    <name evidence="3" type="ORF">L917_00365</name>
</gene>
<evidence type="ECO:0000313" key="5">
    <source>
        <dbReference type="Proteomes" id="UP000053864"/>
    </source>
</evidence>
<reference evidence="1" key="2">
    <citation type="submission" date="2013-11" db="EMBL/GenBank/DDBJ databases">
        <title>The Genome Sequence of Phytophthora parasitica CJ02B3.</title>
        <authorList>
            <consortium name="The Broad Institute Genomics Platform"/>
            <person name="Russ C."/>
            <person name="Tyler B."/>
            <person name="Panabieres F."/>
            <person name="Shan W."/>
            <person name="Tripathy S."/>
            <person name="Grunwald N."/>
            <person name="Machado M."/>
            <person name="Johnson C.S."/>
            <person name="Arredondo F."/>
            <person name="Hong C."/>
            <person name="Coffey M."/>
            <person name="Young S.K."/>
            <person name="Zeng Q."/>
            <person name="Gargeya S."/>
            <person name="Fitzgerald M."/>
            <person name="Abouelleil A."/>
            <person name="Alvarado L."/>
            <person name="Chapman S.B."/>
            <person name="Gainer-Dewar J."/>
            <person name="Goldberg J."/>
            <person name="Griggs A."/>
            <person name="Gujja S."/>
            <person name="Hansen M."/>
            <person name="Howarth C."/>
            <person name="Imamovic A."/>
            <person name="Ireland A."/>
            <person name="Larimer J."/>
            <person name="McCowan C."/>
            <person name="Murphy C."/>
            <person name="Pearson M."/>
            <person name="Poon T.W."/>
            <person name="Priest M."/>
            <person name="Roberts A."/>
            <person name="Saif S."/>
            <person name="Shea T."/>
            <person name="Sykes S."/>
            <person name="Wortman J."/>
            <person name="Nusbaum C."/>
            <person name="Birren B."/>
        </authorList>
    </citation>
    <scope>NUCLEOTIDE SEQUENCE [LARGE SCALE GENOMIC DNA]</scope>
    <source>
        <strain evidence="1">CJ02B3</strain>
    </source>
</reference>
<dbReference type="EMBL" id="KI690439">
    <property type="protein sequence ID" value="ETM56675.1"/>
    <property type="molecule type" value="Genomic_DNA"/>
</dbReference>
<reference evidence="3" key="1">
    <citation type="submission" date="2013-11" db="EMBL/GenBank/DDBJ databases">
        <title>The Genome Sequence of Phytophthora parasitica CHvinca01.</title>
        <authorList>
            <consortium name="The Broad Institute Genomics Platform"/>
            <person name="Russ C."/>
            <person name="Tyler B."/>
            <person name="Panabieres F."/>
            <person name="Shan W."/>
            <person name="Tripathy S."/>
            <person name="Grunwald N."/>
            <person name="Machado M."/>
            <person name="Johnson C.S."/>
            <person name="Arredondo F."/>
            <person name="Hong C."/>
            <person name="Coffey M."/>
            <person name="Young S.K."/>
            <person name="Zeng Q."/>
            <person name="Gargeya S."/>
            <person name="Fitzgerald M."/>
            <person name="Abouelleil A."/>
            <person name="Alvarado L."/>
            <person name="Chapman S.B."/>
            <person name="Gainer-Dewar J."/>
            <person name="Goldberg J."/>
            <person name="Griggs A."/>
            <person name="Gujja S."/>
            <person name="Hansen M."/>
            <person name="Howarth C."/>
            <person name="Imamovic A."/>
            <person name="Ireland A."/>
            <person name="Larimer J."/>
            <person name="McCowan C."/>
            <person name="Murphy C."/>
            <person name="Pearson M."/>
            <person name="Poon T.W."/>
            <person name="Priest M."/>
            <person name="Roberts A."/>
            <person name="Saif S."/>
            <person name="Shea T."/>
            <person name="Sykes S."/>
            <person name="Wortman J."/>
            <person name="Nusbaum C."/>
            <person name="Birren B."/>
        </authorList>
    </citation>
    <scope>NUCLEOTIDE SEQUENCE [LARGE SCALE GENOMIC DNA]</scope>
    <source>
        <strain evidence="3">CHvinca01</strain>
    </source>
</reference>
<dbReference type="EMBL" id="KI670397">
    <property type="protein sequence ID" value="ETL50358.1"/>
    <property type="molecule type" value="Genomic_DNA"/>
</dbReference>
<dbReference type="Proteomes" id="UP000053864">
    <property type="component" value="Unassembled WGS sequence"/>
</dbReference>
<sequence length="46" mass="5381">MIEWHSRWGASFLPTSSLRGESEVVLPFYRHRRYAGKVTGLVRSLF</sequence>
<organism evidence="3">
    <name type="scientific">Phytophthora nicotianae</name>
    <name type="common">Potato buckeye rot agent</name>
    <name type="synonym">Phytophthora parasitica</name>
    <dbReference type="NCBI Taxonomy" id="4792"/>
    <lineage>
        <taxon>Eukaryota</taxon>
        <taxon>Sar</taxon>
        <taxon>Stramenopiles</taxon>
        <taxon>Oomycota</taxon>
        <taxon>Peronosporomycetes</taxon>
        <taxon>Peronosporales</taxon>
        <taxon>Peronosporaceae</taxon>
        <taxon>Phytophthora</taxon>
    </lineage>
</organism>
<reference evidence="2 5" key="3">
    <citation type="submission" date="2013-11" db="EMBL/GenBank/DDBJ databases">
        <title>The Genome Sequence of Phytophthora parasitica CJ05E6.</title>
        <authorList>
            <consortium name="The Broad Institute Genomics Platform"/>
            <person name="Russ C."/>
            <person name="Tyler B."/>
            <person name="Panabieres F."/>
            <person name="Shan W."/>
            <person name="Tripathy S."/>
            <person name="Grunwald N."/>
            <person name="Machado M."/>
            <person name="Johnson C.S."/>
            <person name="Arredondo F."/>
            <person name="Hong C."/>
            <person name="Coffey M."/>
            <person name="Young S.K."/>
            <person name="Zeng Q."/>
            <person name="Gargeya S."/>
            <person name="Fitzgerald M."/>
            <person name="Abouelleil A."/>
            <person name="Alvarado L."/>
            <person name="Chapman S.B."/>
            <person name="Gainer-Dewar J."/>
            <person name="Goldberg J."/>
            <person name="Griggs A."/>
            <person name="Gujja S."/>
            <person name="Hansen M."/>
            <person name="Howarth C."/>
            <person name="Imamovic A."/>
            <person name="Ireland A."/>
            <person name="Larimer J."/>
            <person name="McCowan C."/>
            <person name="Murphy C."/>
            <person name="Pearson M."/>
            <person name="Poon T.W."/>
            <person name="Priest M."/>
            <person name="Roberts A."/>
            <person name="Saif S."/>
            <person name="Shea T."/>
            <person name="Sykes S."/>
            <person name="Wortman J."/>
            <person name="Nusbaum C."/>
            <person name="Birren B."/>
        </authorList>
    </citation>
    <scope>NUCLEOTIDE SEQUENCE [LARGE SCALE GENOMIC DNA]</scope>
    <source>
        <strain evidence="2 5">CJ05E6</strain>
    </source>
</reference>
<evidence type="ECO:0000313" key="2">
    <source>
        <dbReference type="EMBL" id="ETL50358.1"/>
    </source>
</evidence>
<dbReference type="AlphaFoldDB" id="W2M380"/>
<evidence type="ECO:0000313" key="1">
    <source>
        <dbReference type="EMBL" id="ETK97008.1"/>
    </source>
</evidence>
<reference evidence="4" key="4">
    <citation type="submission" date="2013-11" db="EMBL/GenBank/DDBJ databases">
        <title>The Genome Sequence of Phytophthora parasitica IAC_01/95.</title>
        <authorList>
            <consortium name="The Broad Institute Genomics Platform"/>
            <person name="Russ C."/>
            <person name="Tyler B."/>
            <person name="Panabieres F."/>
            <person name="Shan W."/>
            <person name="Tripathy S."/>
            <person name="Grunwald N."/>
            <person name="Machado M."/>
            <person name="Johnson C.S."/>
            <person name="Arredondo F."/>
            <person name="Hong C."/>
            <person name="Coffey M."/>
            <person name="Young S.K."/>
            <person name="Zeng Q."/>
            <person name="Gargeya S."/>
            <person name="Fitzgerald M."/>
            <person name="Abouelleil A."/>
            <person name="Alvarado L."/>
            <person name="Chapman S.B."/>
            <person name="Gainer-Dewar J."/>
            <person name="Goldberg J."/>
            <person name="Griggs A."/>
            <person name="Gujja S."/>
            <person name="Hansen M."/>
            <person name="Howarth C."/>
            <person name="Imamovic A."/>
            <person name="Ireland A."/>
            <person name="Larimer J."/>
            <person name="McCowan C."/>
            <person name="Murphy C."/>
            <person name="Pearson M."/>
            <person name="Poon T.W."/>
            <person name="Priest M."/>
            <person name="Roberts A."/>
            <person name="Saif S."/>
            <person name="Shea T."/>
            <person name="Sykes S."/>
            <person name="Wortman J."/>
            <person name="Nusbaum C."/>
            <person name="Birren B."/>
        </authorList>
    </citation>
    <scope>NUCLEOTIDE SEQUENCE [LARGE SCALE GENOMIC DNA]</scope>
    <source>
        <strain evidence="4">IAC_01/95</strain>
    </source>
</reference>
<evidence type="ECO:0000313" key="4">
    <source>
        <dbReference type="EMBL" id="ETM56675.1"/>
    </source>
</evidence>
<proteinExistence type="predicted"/>
<accession>W2M380</accession>
<dbReference type="Proteomes" id="UP000054423">
    <property type="component" value="Unassembled WGS sequence"/>
</dbReference>
<dbReference type="EMBL" id="KI677211">
    <property type="protein sequence ID" value="ETM03410.1"/>
    <property type="molecule type" value="Genomic_DNA"/>
</dbReference>
<dbReference type="Proteomes" id="UP000054532">
    <property type="component" value="Unassembled WGS sequence"/>
</dbReference>
<dbReference type="Proteomes" id="UP000053236">
    <property type="component" value="Unassembled WGS sequence"/>
</dbReference>
<protein>
    <submittedName>
        <fullName evidence="3">Uncharacterized protein</fullName>
    </submittedName>
</protein>
<name>W2M380_PHYNI</name>
<evidence type="ECO:0000313" key="3">
    <source>
        <dbReference type="EMBL" id="ETM03410.1"/>
    </source>
</evidence>